<dbReference type="CDD" id="cd07515">
    <property type="entry name" value="HAD-like"/>
    <property type="match status" value="1"/>
</dbReference>
<evidence type="ECO:0000256" key="1">
    <source>
        <dbReference type="ARBA" id="ARBA00022801"/>
    </source>
</evidence>
<dbReference type="SFLD" id="SFLDS00003">
    <property type="entry name" value="Haloacid_Dehalogenase"/>
    <property type="match status" value="1"/>
</dbReference>
<dbReference type="InterPro" id="IPR023198">
    <property type="entry name" value="PGP-like_dom2"/>
</dbReference>
<keyword evidence="3" id="KW-1185">Reference proteome</keyword>
<dbReference type="GO" id="GO:0016787">
    <property type="term" value="F:hydrolase activity"/>
    <property type="evidence" value="ECO:0007669"/>
    <property type="project" value="UniProtKB-KW"/>
</dbReference>
<sequence>MTLTPRHRTLTTIGFDADDTLWQNETFFRMTQDRFTSLLSDYADPDHLHDRLLAAERRNLGHYGFGVKGFVLSMIETAIEVTAARVPAAVIAEIMAAGREMLEHPIELLPHARDAVESLAAEFRVLLITKGDLLDQERKLAQSGLGELFDGVEIVSHKTAEAYRRIFHRHGEGPDRAMMVGNSMKSDVLPAIEAGGWGVFVPHGLTWAIEEADAPEGHPRFHELPDLGGLPEIVSSLVEITT</sequence>
<dbReference type="Gene3D" id="3.40.50.1000">
    <property type="entry name" value="HAD superfamily/HAD-like"/>
    <property type="match status" value="1"/>
</dbReference>
<comment type="caution">
    <text evidence="2">The sequence shown here is derived from an EMBL/GenBank/DDBJ whole genome shotgun (WGS) entry which is preliminary data.</text>
</comment>
<evidence type="ECO:0000313" key="3">
    <source>
        <dbReference type="Proteomes" id="UP000309450"/>
    </source>
</evidence>
<organism evidence="2 3">
    <name type="scientific">Aliigemmobacter aestuarii</name>
    <dbReference type="NCBI Taxonomy" id="1445661"/>
    <lineage>
        <taxon>Bacteria</taxon>
        <taxon>Pseudomonadati</taxon>
        <taxon>Pseudomonadota</taxon>
        <taxon>Alphaproteobacteria</taxon>
        <taxon>Rhodobacterales</taxon>
        <taxon>Paracoccaceae</taxon>
        <taxon>Aliigemmobacter</taxon>
    </lineage>
</organism>
<dbReference type="PANTHER" id="PTHR43316:SF8">
    <property type="entry name" value="HAD FAMILY HYDROLASE"/>
    <property type="match status" value="1"/>
</dbReference>
<keyword evidence="1 2" id="KW-0378">Hydrolase</keyword>
<dbReference type="Proteomes" id="UP000309450">
    <property type="component" value="Unassembled WGS sequence"/>
</dbReference>
<dbReference type="AlphaFoldDB" id="A0A4S3MQ41"/>
<dbReference type="Gene3D" id="1.10.150.240">
    <property type="entry name" value="Putative phosphatase, domain 2"/>
    <property type="match status" value="1"/>
</dbReference>
<dbReference type="PANTHER" id="PTHR43316">
    <property type="entry name" value="HYDROLASE, HALOACID DELAHOGENASE-RELATED"/>
    <property type="match status" value="1"/>
</dbReference>
<gene>
    <name evidence="2" type="ORF">E7811_09290</name>
</gene>
<evidence type="ECO:0000313" key="2">
    <source>
        <dbReference type="EMBL" id="THD83471.1"/>
    </source>
</evidence>
<dbReference type="RefSeq" id="WP_136394366.1">
    <property type="nucleotide sequence ID" value="NZ_SSND01000002.1"/>
</dbReference>
<dbReference type="SUPFAM" id="SSF56784">
    <property type="entry name" value="HAD-like"/>
    <property type="match status" value="1"/>
</dbReference>
<name>A0A4S3MQ41_9RHOB</name>
<dbReference type="InterPro" id="IPR036412">
    <property type="entry name" value="HAD-like_sf"/>
</dbReference>
<dbReference type="EMBL" id="SSND01000002">
    <property type="protein sequence ID" value="THD83471.1"/>
    <property type="molecule type" value="Genomic_DNA"/>
</dbReference>
<reference evidence="2 3" key="1">
    <citation type="submission" date="2019-04" db="EMBL/GenBank/DDBJ databases">
        <title>Draft genome sequence of Gemmobacter aestuarii sp. nov.</title>
        <authorList>
            <person name="Hameed A."/>
            <person name="Lin S.-Y."/>
            <person name="Shahina M."/>
            <person name="Lai W.-A."/>
            <person name="Young C.-C."/>
        </authorList>
    </citation>
    <scope>NUCLEOTIDE SEQUENCE [LARGE SCALE GENOMIC DNA]</scope>
    <source>
        <strain evidence="2 3">CC-PW-75</strain>
    </source>
</reference>
<protein>
    <submittedName>
        <fullName evidence="2">HAD family hydrolase</fullName>
    </submittedName>
</protein>
<proteinExistence type="predicted"/>
<dbReference type="InterPro" id="IPR023214">
    <property type="entry name" value="HAD_sf"/>
</dbReference>
<dbReference type="OrthoDB" id="6101375at2"/>
<dbReference type="SFLD" id="SFLDG01129">
    <property type="entry name" value="C1.5:_HAD__Beta-PGM__Phosphata"/>
    <property type="match status" value="1"/>
</dbReference>
<dbReference type="InterPro" id="IPR051540">
    <property type="entry name" value="S-2-haloacid_dehalogenase"/>
</dbReference>
<accession>A0A4S3MQ41</accession>
<dbReference type="Pfam" id="PF00702">
    <property type="entry name" value="Hydrolase"/>
    <property type="match status" value="1"/>
</dbReference>